<dbReference type="Pfam" id="PF00317">
    <property type="entry name" value="Ribonuc_red_lgN"/>
    <property type="match status" value="1"/>
</dbReference>
<dbReference type="EC" id="1.17.4.1" evidence="13"/>
<dbReference type="Gene3D" id="2.170.16.10">
    <property type="entry name" value="Hedgehog/Intein (Hint) domain"/>
    <property type="match status" value="2"/>
</dbReference>
<evidence type="ECO:0000256" key="2">
    <source>
        <dbReference type="ARBA" id="ARBA00007405"/>
    </source>
</evidence>
<feature type="compositionally biased region" description="Low complexity" evidence="14">
    <location>
        <begin position="1578"/>
        <end position="1599"/>
    </location>
</feature>
<comment type="similarity">
    <text evidence="13">Belongs to the ribonucleoside diphosphate reductase large chain family.</text>
</comment>
<evidence type="ECO:0000256" key="8">
    <source>
        <dbReference type="ARBA" id="ARBA00023002"/>
    </source>
</evidence>
<evidence type="ECO:0000313" key="17">
    <source>
        <dbReference type="Proteomes" id="UP000065807"/>
    </source>
</evidence>
<dbReference type="OrthoDB" id="9762933at2"/>
<dbReference type="Pfam" id="PF12637">
    <property type="entry name" value="TSCPD"/>
    <property type="match status" value="1"/>
</dbReference>
<evidence type="ECO:0000256" key="1">
    <source>
        <dbReference type="ARBA" id="ARBA00001922"/>
    </source>
</evidence>
<dbReference type="SMART" id="SM00306">
    <property type="entry name" value="HintN"/>
    <property type="match status" value="2"/>
</dbReference>
<dbReference type="InterPro" id="IPR004860">
    <property type="entry name" value="LAGLIDADG_dom"/>
</dbReference>
<dbReference type="GO" id="GO:0004519">
    <property type="term" value="F:endonuclease activity"/>
    <property type="evidence" value="ECO:0007669"/>
    <property type="project" value="InterPro"/>
</dbReference>
<keyword evidence="5" id="KW-0547">Nucleotide-binding</keyword>
<dbReference type="PROSITE" id="PS50819">
    <property type="entry name" value="INTEIN_ENDONUCLEASE"/>
    <property type="match status" value="2"/>
</dbReference>
<comment type="catalytic activity">
    <reaction evidence="12 13">
        <text>a 2'-deoxyribonucleoside 5'-diphosphate + [thioredoxin]-disulfide + H2O = a ribonucleoside 5'-diphosphate + [thioredoxin]-dithiol</text>
        <dbReference type="Rhea" id="RHEA:23252"/>
        <dbReference type="Rhea" id="RHEA-COMP:10698"/>
        <dbReference type="Rhea" id="RHEA-COMP:10700"/>
        <dbReference type="ChEBI" id="CHEBI:15377"/>
        <dbReference type="ChEBI" id="CHEBI:29950"/>
        <dbReference type="ChEBI" id="CHEBI:50058"/>
        <dbReference type="ChEBI" id="CHEBI:57930"/>
        <dbReference type="ChEBI" id="CHEBI:73316"/>
        <dbReference type="EC" id="1.17.4.1"/>
    </reaction>
</comment>
<dbReference type="GO" id="GO:0016539">
    <property type="term" value="P:intein-mediated protein splicing"/>
    <property type="evidence" value="ECO:0007669"/>
    <property type="project" value="InterPro"/>
</dbReference>
<evidence type="ECO:0000259" key="15">
    <source>
        <dbReference type="PROSITE" id="PS50819"/>
    </source>
</evidence>
<dbReference type="STRING" id="1555112.LIP_1488"/>
<dbReference type="InterPro" id="IPR036844">
    <property type="entry name" value="Hint_dom_sf"/>
</dbReference>
<keyword evidence="3" id="KW-0846">Cobalamin</keyword>
<feature type="region of interest" description="Disordered" evidence="14">
    <location>
        <begin position="1569"/>
        <end position="1655"/>
    </location>
</feature>
<evidence type="ECO:0000256" key="9">
    <source>
        <dbReference type="ARBA" id="ARBA00023116"/>
    </source>
</evidence>
<protein>
    <recommendedName>
        <fullName evidence="13">Ribonucleoside-diphosphate reductase</fullName>
        <ecNumber evidence="13">1.17.4.1</ecNumber>
    </recommendedName>
</protein>
<dbReference type="PROSITE" id="PS50817">
    <property type="entry name" value="INTEIN_N_TER"/>
    <property type="match status" value="2"/>
</dbReference>
<dbReference type="InterPro" id="IPR050862">
    <property type="entry name" value="RdRp_reductase_class-2"/>
</dbReference>
<dbReference type="KEGG" id="lpil:LIP_1488"/>
<comment type="cofactor">
    <cofactor evidence="1">
        <name>adenosylcob(III)alamin</name>
        <dbReference type="ChEBI" id="CHEBI:18408"/>
    </cofactor>
</comment>
<evidence type="ECO:0000256" key="5">
    <source>
        <dbReference type="ARBA" id="ARBA00022741"/>
    </source>
</evidence>
<keyword evidence="6" id="KW-0068">Autocatalytic cleavage</keyword>
<dbReference type="InterPro" id="IPR006142">
    <property type="entry name" value="INTEIN"/>
</dbReference>
<dbReference type="PANTHER" id="PTHR43371">
    <property type="entry name" value="VITAMIN B12-DEPENDENT RIBONUCLEOTIDE REDUCTASE"/>
    <property type="match status" value="1"/>
</dbReference>
<evidence type="ECO:0000256" key="11">
    <source>
        <dbReference type="ARBA" id="ARBA00025437"/>
    </source>
</evidence>
<dbReference type="InterPro" id="IPR006141">
    <property type="entry name" value="Intein_N"/>
</dbReference>
<comment type="function">
    <text evidence="13">Provides the precursors necessary for DNA synthesis. Catalyzes the biosynthesis of deoxyribonucleotides from the corresponding ribonucleotides.</text>
</comment>
<dbReference type="GO" id="GO:0009263">
    <property type="term" value="P:deoxyribonucleotide biosynthetic process"/>
    <property type="evidence" value="ECO:0007669"/>
    <property type="project" value="UniProtKB-KW"/>
</dbReference>
<feature type="domain" description="DOD-type homing endonuclease" evidence="15">
    <location>
        <begin position="267"/>
        <end position="410"/>
    </location>
</feature>
<dbReference type="InterPro" id="IPR024434">
    <property type="entry name" value="TSCPD_dom"/>
</dbReference>
<dbReference type="InterPro" id="IPR030934">
    <property type="entry name" value="Intein_C"/>
</dbReference>
<evidence type="ECO:0000256" key="13">
    <source>
        <dbReference type="RuleBase" id="RU003410"/>
    </source>
</evidence>
<dbReference type="GO" id="GO:0031419">
    <property type="term" value="F:cobalamin binding"/>
    <property type="evidence" value="ECO:0007669"/>
    <property type="project" value="UniProtKB-KW"/>
</dbReference>
<proteinExistence type="inferred from homology"/>
<dbReference type="SUPFAM" id="SSF55608">
    <property type="entry name" value="Homing endonucleases"/>
    <property type="match status" value="3"/>
</dbReference>
<dbReference type="Gene3D" id="3.10.28.10">
    <property type="entry name" value="Homing endonucleases"/>
    <property type="match status" value="3"/>
</dbReference>
<dbReference type="InterPro" id="IPR003586">
    <property type="entry name" value="Hint_dom_C"/>
</dbReference>
<evidence type="ECO:0000256" key="6">
    <source>
        <dbReference type="ARBA" id="ARBA00022813"/>
    </source>
</evidence>
<keyword evidence="9 13" id="KW-0215">Deoxyribonucleotide synthesis</keyword>
<dbReference type="SUPFAM" id="SSF51998">
    <property type="entry name" value="PFL-like glycyl radical enzymes"/>
    <property type="match status" value="2"/>
</dbReference>
<dbReference type="NCBIfam" id="TIGR01445">
    <property type="entry name" value="intein_Nterm"/>
    <property type="match status" value="2"/>
</dbReference>
<keyword evidence="4" id="KW-0237">DNA synthesis</keyword>
<reference evidence="17" key="2">
    <citation type="journal article" date="2016" name="Int. J. Syst. Evol. Microbiol.">
        <title>Complete genome sequence and cell structure of Limnochorda pilosa, a Gram-negative spore-former within the phylum Firmicutes.</title>
        <authorList>
            <person name="Watanabe M."/>
            <person name="Kojima H."/>
            <person name="Fukui M."/>
        </authorList>
    </citation>
    <scope>NUCLEOTIDE SEQUENCE [LARGE SCALE GENOMIC DNA]</scope>
    <source>
        <strain evidence="17">HC45</strain>
    </source>
</reference>
<gene>
    <name evidence="16" type="ORF">LIP_1488</name>
</gene>
<keyword evidence="10" id="KW-0170">Cobalt</keyword>
<dbReference type="PANTHER" id="PTHR43371:SF1">
    <property type="entry name" value="RIBONUCLEOSIDE-DIPHOSPHATE REDUCTASE"/>
    <property type="match status" value="1"/>
</dbReference>
<dbReference type="Pfam" id="PF14528">
    <property type="entry name" value="LAGLIDADG_3"/>
    <property type="match status" value="2"/>
</dbReference>
<accession>A0A0K2SJP7</accession>
<feature type="domain" description="DOD-type homing endonuclease" evidence="15">
    <location>
        <begin position="862"/>
        <end position="1011"/>
    </location>
</feature>
<evidence type="ECO:0000256" key="14">
    <source>
        <dbReference type="SAM" id="MobiDB-lite"/>
    </source>
</evidence>
<dbReference type="InterPro" id="IPR013509">
    <property type="entry name" value="RNR_lsu_N"/>
</dbReference>
<dbReference type="SMART" id="SM00305">
    <property type="entry name" value="HintC"/>
    <property type="match status" value="2"/>
</dbReference>
<dbReference type="RefSeq" id="WP_068136057.1">
    <property type="nucleotide sequence ID" value="NZ_AP014924.1"/>
</dbReference>
<comment type="function">
    <text evidence="11">Catalyzes the reduction of ribonucleotides to deoxyribonucleotides. May function to provide a pool of deoxyribonucleotide precursors for DNA repair during oxygen limitation and/or for immediate growth after restoration of oxygen.</text>
</comment>
<dbReference type="Pfam" id="PF14890">
    <property type="entry name" value="Intein_splicing"/>
    <property type="match status" value="1"/>
</dbReference>
<dbReference type="Gene3D" id="3.20.70.20">
    <property type="match status" value="3"/>
</dbReference>
<dbReference type="Gene3D" id="3.30.160.90">
    <property type="match status" value="1"/>
</dbReference>
<keyword evidence="7" id="KW-0651">Protein splicing</keyword>
<sequence length="1686" mass="183904">MELTPNARTVLEHRYLRREGGRIVETPEELFRRVAHNLASVDGEVYGKDADEVRALEERFYRFMTELEFLPNSPTLMNAGLALQQLSACYVLPVEDSLEGIFDSLKAAALIHQSGGGCVAGDSLVHTTFCGLEEIETLYQRVAATGCHAEDRGDHRVMDVGHLGIRTLAVDPRTGRFEAKRITHLWEWDVPSDAQVTVRGSDGSEVTTSAWHPFYVFDGKGLVERRADQLRKGDILLTANASCRESWPFTEYRSVGGLILDEEMGWLLGYFLGDGSLDIVHDRQAGSTAPRIRFVDGRRDSIDYAASVLSRLGVKVTPHRDGRGPFRLSATLRSFTEPFVKLAQVQPGAQRNLTLPEMVGKSPLSVVAAFLGGLVDADGHVNVSHRRVEVFTIHHDLARRLMGLLSTLGFDPTLRVKKPHGKALRQGYAVELASGKKAHELVELIRPWVHDPLKAERLGQLTMAVRHNTRLNLPIPFEWVRDLLDAAGVQVYTTSIHRGPLQVGRHRIRLHPTRRGLGIDEQKLRELVAALREVLPAEYDARLELLDRLANGWTTVEDVRLNREPRRFYDFTVDGYNNYLAGAGKMWVVHNTGFSFSRLRPQGSPVHTSGGVASGPVSFMKVFDAATHSIKQGGKRRGANMGILRVDHPDILQFITCKASGVDVTNFNISVAVTDAFMEALEADGEYDLVNPSDGRVVGRLRARDVWEMMAENAWRNGDPGVVFIDRINRENPNRHAEVIEATNPCVTGDTWVQTSEGPRQVRELLGRPFFARVDGKDVPSGPVGFFVTGTKPVVRLRTAEGHTLKLTPDHRLRRVSRVTPWGIESTWCEARDLQPGDLVLLHDHNAAPTWAGSHTFEEGYLAGLLVAGGTLLADAAELLVTSPAAVANGTDSQQGEAAAAMARAVEQAARTLPEPGGFPGWSPPAAGTRRVRLASLKALATGLGLATGRRGITPQVERASSAFYRGFLRGLFDIHATLEGSENGVLRVRLHLPDPAQAPGVQRMLLRMGIASRLARRPHDGARRKGAAGEARLATRGATASELVVTGENVERFATRVGFSDPGRQIRLGRLLRDRRQRPAREPFVARVERVEPAGVEDVFDVQVPGIHAFDANGFVAHNCGEQPLPPYGSCNLGSINLARFVREPFTEQAGVDWERLGEATRLATHFLDNVIDANRYPLPEIREKSLQDRRIGLGVMGWADLLAQMGIPYDSEAAVAKASEVMGFIEREAIEASKRLAEERGVYPLWKGSVWEERGLRVRNATLTTIAPTGTISIIAGASSGIEPFFSLAFTRHVLDGETLKEVNPLLEQVARMRGFWSEELAQRVAEKGNVDGLEEVPEDVRRAFVTAHQIEPEWHVRMQAAFQAHVHSAVSKTVNFPHSATPQDVEHVYRLAWELGCKGVTIYRDGSRAGQVLTVGTGEQESLEAREAVEAVADAEAEPDAAGSTGQKVNGSWGHIHPISRPARLHGITDARQTPLGKLFLTLNLLGDHPIELFAQIGKAGSDVSAFTEAIARLVSLALRSGIDPHEIVHQLEGIGGSRSVGFGPGRVRSVPDAIGRFIADYLREREEGRESSRPRPAGSVTGSAAGAGPAAPAAEEGAEGLRLRLPSGEGEVPQSSPSRDPVATATEAVGSPVAPSPASQNGHTGPKKAAPVRSDLCPQCGMDALVHEEGCLKCMSCGFSEC</sequence>
<name>A0A0K2SJP7_LIMPI</name>
<dbReference type="GO" id="GO:0005524">
    <property type="term" value="F:ATP binding"/>
    <property type="evidence" value="ECO:0007669"/>
    <property type="project" value="InterPro"/>
</dbReference>
<evidence type="ECO:0000313" key="16">
    <source>
        <dbReference type="EMBL" id="BAS27336.1"/>
    </source>
</evidence>
<dbReference type="InterPro" id="IPR000788">
    <property type="entry name" value="RNR_lg_C"/>
</dbReference>
<dbReference type="NCBIfam" id="TIGR01443">
    <property type="entry name" value="intein_Cterm"/>
    <property type="match status" value="2"/>
</dbReference>
<dbReference type="InterPro" id="IPR004042">
    <property type="entry name" value="Intein_endonuc_central"/>
</dbReference>
<dbReference type="GO" id="GO:0071897">
    <property type="term" value="P:DNA biosynthetic process"/>
    <property type="evidence" value="ECO:0007669"/>
    <property type="project" value="UniProtKB-KW"/>
</dbReference>
<dbReference type="SUPFAM" id="SSF51294">
    <property type="entry name" value="Hedgehog/intein (Hint) domain"/>
    <property type="match status" value="2"/>
</dbReference>
<reference evidence="17" key="1">
    <citation type="submission" date="2015-07" db="EMBL/GenBank/DDBJ databases">
        <title>Complete genome sequence and phylogenetic analysis of Limnochorda pilosa.</title>
        <authorList>
            <person name="Watanabe M."/>
            <person name="Kojima H."/>
            <person name="Fukui M."/>
        </authorList>
    </citation>
    <scope>NUCLEOTIDE SEQUENCE [LARGE SCALE GENOMIC DNA]</scope>
    <source>
        <strain evidence="17">HC45</strain>
    </source>
</reference>
<comment type="similarity">
    <text evidence="2">Belongs to the ribonucleoside diphosphate reductase class-2 family.</text>
</comment>
<keyword evidence="8 13" id="KW-0560">Oxidoreductase</keyword>
<evidence type="ECO:0000256" key="12">
    <source>
        <dbReference type="ARBA" id="ARBA00047754"/>
    </source>
</evidence>
<dbReference type="PROSITE" id="PS50818">
    <property type="entry name" value="INTEIN_C_TER"/>
    <property type="match status" value="2"/>
</dbReference>
<dbReference type="InterPro" id="IPR003587">
    <property type="entry name" value="Hint_dom_N"/>
</dbReference>
<organism evidence="16 17">
    <name type="scientific">Limnochorda pilosa</name>
    <dbReference type="NCBI Taxonomy" id="1555112"/>
    <lineage>
        <taxon>Bacteria</taxon>
        <taxon>Bacillati</taxon>
        <taxon>Bacillota</taxon>
        <taxon>Limnochordia</taxon>
        <taxon>Limnochordales</taxon>
        <taxon>Limnochordaceae</taxon>
        <taxon>Limnochorda</taxon>
    </lineage>
</organism>
<dbReference type="PRINTS" id="PR00379">
    <property type="entry name" value="INTEIN"/>
</dbReference>
<keyword evidence="17" id="KW-1185">Reference proteome</keyword>
<dbReference type="CDD" id="cd00081">
    <property type="entry name" value="Hint"/>
    <property type="match status" value="2"/>
</dbReference>
<evidence type="ECO:0000256" key="10">
    <source>
        <dbReference type="ARBA" id="ARBA00023285"/>
    </source>
</evidence>
<evidence type="ECO:0000256" key="4">
    <source>
        <dbReference type="ARBA" id="ARBA00022634"/>
    </source>
</evidence>
<dbReference type="PATRIC" id="fig|1555112.3.peg.1522"/>
<dbReference type="EMBL" id="AP014924">
    <property type="protein sequence ID" value="BAS27336.1"/>
    <property type="molecule type" value="Genomic_DNA"/>
</dbReference>
<dbReference type="Pfam" id="PF02867">
    <property type="entry name" value="Ribonuc_red_lgC"/>
    <property type="match status" value="2"/>
</dbReference>
<evidence type="ECO:0000256" key="3">
    <source>
        <dbReference type="ARBA" id="ARBA00022628"/>
    </source>
</evidence>
<dbReference type="Proteomes" id="UP000065807">
    <property type="component" value="Chromosome"/>
</dbReference>
<dbReference type="InterPro" id="IPR027434">
    <property type="entry name" value="Homing_endonucl"/>
</dbReference>
<dbReference type="GO" id="GO:0004748">
    <property type="term" value="F:ribonucleoside-diphosphate reductase activity, thioredoxin disulfide as acceptor"/>
    <property type="evidence" value="ECO:0007669"/>
    <property type="project" value="UniProtKB-EC"/>
</dbReference>
<dbReference type="UniPathway" id="UPA00326"/>
<evidence type="ECO:0000256" key="7">
    <source>
        <dbReference type="ARBA" id="ARBA00023000"/>
    </source>
</evidence>